<evidence type="ECO:0008006" key="4">
    <source>
        <dbReference type="Google" id="ProtNLM"/>
    </source>
</evidence>
<evidence type="ECO:0000313" key="2">
    <source>
        <dbReference type="EMBL" id="MFD1094171.1"/>
    </source>
</evidence>
<dbReference type="EMBL" id="JBHTLI010000001">
    <property type="protein sequence ID" value="MFD1094171.1"/>
    <property type="molecule type" value="Genomic_DNA"/>
</dbReference>
<dbReference type="RefSeq" id="WP_380741787.1">
    <property type="nucleotide sequence ID" value="NZ_JBHTLI010000001.1"/>
</dbReference>
<sequence length="413" mass="45830">MIKRFIVIVAVFFTVMASAQENVSSPYSYYGIGLTNFKGTVENRSMGGLSTFSDSIHLNLRNPASYGRLKLTNYSVGGSHERVKLQTNTAEDRAKITSLDYLAIGVPVGKFGFGLGVMPYTSVGYRILDVEENQGSRLTGRGGMNKVFLTAAYEISESLSVGVDAQYNFGNFQNRRSVAREGIELGTRDIRRTDIIGFNFKFGVDYQRMISDNLKLHASASYAPEARLDSENYREISTIAFLGTGEVVLDKHEFERVDSQFDLPSELTVGAGLGKPNSWFVGGEYTGRGTSAFGNSFNTGDENVAYQDAAHYRLGGYFIPQYNSLTSYFKRVVYRAGLRFEETGLHLRNESINEFGISFGVGLPVGANFSNANLGIEYGQRGTTDSDLIKENFFKISIGLSLNDKWFEKRKFN</sequence>
<proteinExistence type="predicted"/>
<evidence type="ECO:0000313" key="3">
    <source>
        <dbReference type="Proteomes" id="UP001597131"/>
    </source>
</evidence>
<dbReference type="SUPFAM" id="SSF56935">
    <property type="entry name" value="Porins"/>
    <property type="match status" value="1"/>
</dbReference>
<gene>
    <name evidence="2" type="ORF">ACFQ3Q_00275</name>
</gene>
<reference evidence="3" key="1">
    <citation type="journal article" date="2019" name="Int. J. Syst. Evol. Microbiol.">
        <title>The Global Catalogue of Microorganisms (GCM) 10K type strain sequencing project: providing services to taxonomists for standard genome sequencing and annotation.</title>
        <authorList>
            <consortium name="The Broad Institute Genomics Platform"/>
            <consortium name="The Broad Institute Genome Sequencing Center for Infectious Disease"/>
            <person name="Wu L."/>
            <person name="Ma J."/>
        </authorList>
    </citation>
    <scope>NUCLEOTIDE SEQUENCE [LARGE SCALE GENOMIC DNA]</scope>
    <source>
        <strain evidence="3">CCUG 64793</strain>
    </source>
</reference>
<feature type="chain" id="PRO_5046243521" description="Long-subunit fatty acid transport protein" evidence="1">
    <location>
        <begin position="20"/>
        <end position="413"/>
    </location>
</feature>
<keyword evidence="3" id="KW-1185">Reference proteome</keyword>
<dbReference type="Proteomes" id="UP001597131">
    <property type="component" value="Unassembled WGS sequence"/>
</dbReference>
<organism evidence="2 3">
    <name type="scientific">Salegentibacter chungangensis</name>
    <dbReference type="NCBI Taxonomy" id="1335724"/>
    <lineage>
        <taxon>Bacteria</taxon>
        <taxon>Pseudomonadati</taxon>
        <taxon>Bacteroidota</taxon>
        <taxon>Flavobacteriia</taxon>
        <taxon>Flavobacteriales</taxon>
        <taxon>Flavobacteriaceae</taxon>
        <taxon>Salegentibacter</taxon>
    </lineage>
</organism>
<evidence type="ECO:0000256" key="1">
    <source>
        <dbReference type="SAM" id="SignalP"/>
    </source>
</evidence>
<feature type="signal peptide" evidence="1">
    <location>
        <begin position="1"/>
        <end position="19"/>
    </location>
</feature>
<protein>
    <recommendedName>
        <fullName evidence="4">Long-subunit fatty acid transport protein</fullName>
    </recommendedName>
</protein>
<keyword evidence="1" id="KW-0732">Signal</keyword>
<dbReference type="Gene3D" id="2.40.160.60">
    <property type="entry name" value="Outer membrane protein transport protein (OMPP1/FadL/TodX)"/>
    <property type="match status" value="1"/>
</dbReference>
<name>A0ABW3NN10_9FLAO</name>
<comment type="caution">
    <text evidence="2">The sequence shown here is derived from an EMBL/GenBank/DDBJ whole genome shotgun (WGS) entry which is preliminary data.</text>
</comment>
<accession>A0ABW3NN10</accession>